<evidence type="ECO:0000256" key="4">
    <source>
        <dbReference type="ARBA" id="ARBA00023242"/>
    </source>
</evidence>
<feature type="domain" description="RRM" evidence="7">
    <location>
        <begin position="113"/>
        <end position="190"/>
    </location>
</feature>
<feature type="compositionally biased region" description="Basic and acidic residues" evidence="6">
    <location>
        <begin position="201"/>
        <end position="230"/>
    </location>
</feature>
<dbReference type="PANTHER" id="PTHR48039:SF5">
    <property type="entry name" value="RNA-BINDING PROTEIN 28"/>
    <property type="match status" value="1"/>
</dbReference>
<dbReference type="SMART" id="SM00360">
    <property type="entry name" value="RRM"/>
    <property type="match status" value="4"/>
</dbReference>
<feature type="domain" description="RRM" evidence="7">
    <location>
        <begin position="300"/>
        <end position="379"/>
    </location>
</feature>
<dbReference type="Pfam" id="PF00076">
    <property type="entry name" value="RRM_1"/>
    <property type="match status" value="3"/>
</dbReference>
<evidence type="ECO:0000256" key="2">
    <source>
        <dbReference type="ARBA" id="ARBA00022737"/>
    </source>
</evidence>
<keyword evidence="2" id="KW-0677">Repeat</keyword>
<evidence type="ECO:0000256" key="6">
    <source>
        <dbReference type="SAM" id="MobiDB-lite"/>
    </source>
</evidence>
<evidence type="ECO:0000256" key="1">
    <source>
        <dbReference type="ARBA" id="ARBA00004123"/>
    </source>
</evidence>
<keyword evidence="4" id="KW-0539">Nucleus</keyword>
<dbReference type="InterPro" id="IPR012677">
    <property type="entry name" value="Nucleotide-bd_a/b_plait_sf"/>
</dbReference>
<sequence>EMSDSKEHAYTLFVSKIPNYTKEEDFQALFPESYRCFITKSSFSKKFRVGYVYYSSSELYQKALQSKYQLPNGPVLTVKPAHDKASSLSNKKEALKRTSQIRFDRKVAKEKQSRIILRNLSFKASEEDIKTVFSKYGALKHINILTKPDGKRVGCAFLQYENRPQAAKAIKAANGSNFMGRPVALDWAVPKKDFQATNSKTEVEVKNKDVDHLMSAEEDNGFGRDDKNGSEDDEDGFDGEDENMSVDGEEKYEDGFDGEDENMSVDGEEKYEDDSERDSEDDDKDSRPKWESGHDVDEGRTVFIRNLSFDSLEEDLASLIEERYGEVVFAKFVMDKIKEHPKGTAFVKFVQTKSAERAVNDKEPLILDDRTVYLCMAMKKSDADSINKKKEMDKKLGKDKRNLHLAREGLIREGTRAAVDVSKTDLHLRTKIQKWKTNMLKDLSCFVSPVRLCVRNIPEDFNDKRLRNLFSKYGVLSEAKVIRDEKMNPAKGNAELGFVTFKEHEHALNALRAVNNNPTIFRKDCRPIVEFSIENLKAIKAREKRLQKSRENNPNFKKINTSTQKTKPAQTLNKKMEDSGETVHGFMGSKNDPKQKNLPSHIGPKVRSARPKISRKDLKKGAKRKVLEKKIRTVPIQHKKDKTDHEENNPEKKKKNKKKVKPETLKELKEEKSFNSLVQNYKTKLLDNYEPMAKRRKWFAE</sequence>
<dbReference type="GO" id="GO:0003729">
    <property type="term" value="F:mRNA binding"/>
    <property type="evidence" value="ECO:0007669"/>
    <property type="project" value="TreeGrafter"/>
</dbReference>
<dbReference type="InterPro" id="IPR000504">
    <property type="entry name" value="RRM_dom"/>
</dbReference>
<feature type="region of interest" description="Disordered" evidence="6">
    <location>
        <begin position="545"/>
        <end position="671"/>
    </location>
</feature>
<evidence type="ECO:0000313" key="8">
    <source>
        <dbReference type="EMBL" id="CDW34344.1"/>
    </source>
</evidence>
<dbReference type="SMART" id="SM00361">
    <property type="entry name" value="RRM_1"/>
    <property type="match status" value="3"/>
</dbReference>
<accession>A0A0K2U7X1</accession>
<dbReference type="CDD" id="cd12414">
    <property type="entry name" value="RRM2_RBM28_like"/>
    <property type="match status" value="1"/>
</dbReference>
<evidence type="ECO:0000256" key="3">
    <source>
        <dbReference type="ARBA" id="ARBA00022884"/>
    </source>
</evidence>
<comment type="subcellular location">
    <subcellularLocation>
        <location evidence="1">Nucleus</location>
    </subcellularLocation>
</comment>
<feature type="compositionally biased region" description="Basic and acidic residues" evidence="6">
    <location>
        <begin position="661"/>
        <end position="671"/>
    </location>
</feature>
<feature type="region of interest" description="Disordered" evidence="6">
    <location>
        <begin position="199"/>
        <end position="294"/>
    </location>
</feature>
<evidence type="ECO:0000259" key="7">
    <source>
        <dbReference type="PROSITE" id="PS50102"/>
    </source>
</evidence>
<feature type="compositionally biased region" description="Acidic residues" evidence="6">
    <location>
        <begin position="269"/>
        <end position="283"/>
    </location>
</feature>
<dbReference type="InterPro" id="IPR035979">
    <property type="entry name" value="RBD_domain_sf"/>
</dbReference>
<dbReference type="EMBL" id="HACA01016983">
    <property type="protein sequence ID" value="CDW34344.1"/>
    <property type="molecule type" value="Transcribed_RNA"/>
</dbReference>
<dbReference type="AlphaFoldDB" id="A0A0K2U7X1"/>
<feature type="compositionally biased region" description="Basic and acidic residues" evidence="6">
    <location>
        <begin position="284"/>
        <end position="294"/>
    </location>
</feature>
<proteinExistence type="predicted"/>
<feature type="non-terminal residue" evidence="8">
    <location>
        <position position="1"/>
    </location>
</feature>
<protein>
    <recommendedName>
        <fullName evidence="7">RRM domain-containing protein</fullName>
    </recommendedName>
</protein>
<dbReference type="InterPro" id="IPR051945">
    <property type="entry name" value="RRM_MRD1_RNA_proc_ribogen"/>
</dbReference>
<dbReference type="Gene3D" id="3.30.70.330">
    <property type="match status" value="4"/>
</dbReference>
<feature type="compositionally biased region" description="Polar residues" evidence="6">
    <location>
        <begin position="552"/>
        <end position="573"/>
    </location>
</feature>
<dbReference type="OrthoDB" id="3945418at2759"/>
<feature type="compositionally biased region" description="Acidic residues" evidence="6">
    <location>
        <begin position="250"/>
        <end position="263"/>
    </location>
</feature>
<reference evidence="8" key="1">
    <citation type="submission" date="2014-05" db="EMBL/GenBank/DDBJ databases">
        <authorList>
            <person name="Chronopoulou M."/>
        </authorList>
    </citation>
    <scope>NUCLEOTIDE SEQUENCE</scope>
    <source>
        <tissue evidence="8">Whole organism</tissue>
    </source>
</reference>
<dbReference type="InterPro" id="IPR003954">
    <property type="entry name" value="RRM_euk-type"/>
</dbReference>
<name>A0A0K2U7X1_LEPSM</name>
<feature type="compositionally biased region" description="Basic and acidic residues" evidence="6">
    <location>
        <begin position="641"/>
        <end position="651"/>
    </location>
</feature>
<dbReference type="SUPFAM" id="SSF54928">
    <property type="entry name" value="RNA-binding domain, RBD"/>
    <property type="match status" value="3"/>
</dbReference>
<dbReference type="CDD" id="cd12416">
    <property type="entry name" value="RRM4_RBM28_like"/>
    <property type="match status" value="1"/>
</dbReference>
<feature type="domain" description="RRM" evidence="7">
    <location>
        <begin position="450"/>
        <end position="551"/>
    </location>
</feature>
<keyword evidence="3 5" id="KW-0694">RNA-binding</keyword>
<dbReference type="PROSITE" id="PS50102">
    <property type="entry name" value="RRM"/>
    <property type="match status" value="3"/>
</dbReference>
<dbReference type="PANTHER" id="PTHR48039">
    <property type="entry name" value="RNA-BINDING MOTIF PROTEIN 14B"/>
    <property type="match status" value="1"/>
</dbReference>
<evidence type="ECO:0000256" key="5">
    <source>
        <dbReference type="PROSITE-ProRule" id="PRU00176"/>
    </source>
</evidence>
<organism evidence="8">
    <name type="scientific">Lepeophtheirus salmonis</name>
    <name type="common">Salmon louse</name>
    <name type="synonym">Caligus salmonis</name>
    <dbReference type="NCBI Taxonomy" id="72036"/>
    <lineage>
        <taxon>Eukaryota</taxon>
        <taxon>Metazoa</taxon>
        <taxon>Ecdysozoa</taxon>
        <taxon>Arthropoda</taxon>
        <taxon>Crustacea</taxon>
        <taxon>Multicrustacea</taxon>
        <taxon>Hexanauplia</taxon>
        <taxon>Copepoda</taxon>
        <taxon>Siphonostomatoida</taxon>
        <taxon>Caligidae</taxon>
        <taxon>Lepeophtheirus</taxon>
    </lineage>
</organism>
<dbReference type="GO" id="GO:0005730">
    <property type="term" value="C:nucleolus"/>
    <property type="evidence" value="ECO:0007669"/>
    <property type="project" value="TreeGrafter"/>
</dbReference>
<feature type="compositionally biased region" description="Acidic residues" evidence="6">
    <location>
        <begin position="231"/>
        <end position="244"/>
    </location>
</feature>
<dbReference type="FunFam" id="3.30.70.330:FF:000182">
    <property type="entry name" value="RNA-binding motif protein 28"/>
    <property type="match status" value="1"/>
</dbReference>